<name>N1QER6_SPHMS</name>
<sequence length="434" mass="48089">MKAVPLLIGAILILGAGLAYAHPHSQHIQRRTPWNSVHQAHYQHYKGQAWPCPGSRPGALQPCIIRWCFQNEESRVRLGQTVMAGIAHWKPAVEASWMRFAPAANTPTNLCTDPGVSLSAVRILHERTIVGGRSTLGYMPFSEDFLKKHHPDGIHLLEFNTLPPQVKAIKAFTPPPGQAPHEGALYFEVGTVLEVLHSTPVQGWVVGITVAGRRGIFPIDHVESTGLSLQYDAYVMAHELGHVAGLDHEHQRTDARAHFHFDCSQIHGYAEVKAAIDEKQKDLGYRNGDTIERVCEDSEMAKRYEDEIPEFAIAAWMPMDRSDVNGPQPKSVKTDFDSIMIYNSYNQNDYKRLAGKNYAFPQGAILTQIDPSAPSGRKEILGGGMKIDPATQGYDLSGVKVSEGDIARIAQLYPRDGVPGRAVAFKPEWQRAQQ</sequence>
<proteinExistence type="predicted"/>
<dbReference type="InterPro" id="IPR036028">
    <property type="entry name" value="SH3-like_dom_sf"/>
</dbReference>
<dbReference type="GeneID" id="27898649"/>
<reference evidence="5 6" key="1">
    <citation type="journal article" date="2012" name="PLoS Pathog.">
        <title>Diverse lifestyles and strategies of plant pathogenesis encoded in the genomes of eighteen Dothideomycetes fungi.</title>
        <authorList>
            <person name="Ohm R.A."/>
            <person name="Feau N."/>
            <person name="Henrissat B."/>
            <person name="Schoch C.L."/>
            <person name="Horwitz B.A."/>
            <person name="Barry K.W."/>
            <person name="Condon B.J."/>
            <person name="Copeland A.C."/>
            <person name="Dhillon B."/>
            <person name="Glaser F."/>
            <person name="Hesse C.N."/>
            <person name="Kosti I."/>
            <person name="LaButti K."/>
            <person name="Lindquist E.A."/>
            <person name="Lucas S."/>
            <person name="Salamov A.A."/>
            <person name="Bradshaw R.E."/>
            <person name="Ciuffetti L."/>
            <person name="Hamelin R.C."/>
            <person name="Kema G.H.J."/>
            <person name="Lawrence C."/>
            <person name="Scott J.A."/>
            <person name="Spatafora J.W."/>
            <person name="Turgeon B.G."/>
            <person name="de Wit P.J.G.M."/>
            <person name="Zhong S."/>
            <person name="Goodwin S.B."/>
            <person name="Grigoriev I.V."/>
        </authorList>
    </citation>
    <scope>NUCLEOTIDE SEQUENCE [LARGE SCALE GENOMIC DNA]</scope>
    <source>
        <strain evidence="5 6">SO2202</strain>
    </source>
</reference>
<evidence type="ECO:0000259" key="4">
    <source>
        <dbReference type="PROSITE" id="PS50002"/>
    </source>
</evidence>
<organism evidence="5 6">
    <name type="scientific">Sphaerulina musiva (strain SO2202)</name>
    <name type="common">Poplar stem canker fungus</name>
    <name type="synonym">Septoria musiva</name>
    <dbReference type="NCBI Taxonomy" id="692275"/>
    <lineage>
        <taxon>Eukaryota</taxon>
        <taxon>Fungi</taxon>
        <taxon>Dikarya</taxon>
        <taxon>Ascomycota</taxon>
        <taxon>Pezizomycotina</taxon>
        <taxon>Dothideomycetes</taxon>
        <taxon>Dothideomycetidae</taxon>
        <taxon>Mycosphaerellales</taxon>
        <taxon>Mycosphaerellaceae</taxon>
        <taxon>Sphaerulina</taxon>
    </lineage>
</organism>
<dbReference type="InterPro" id="IPR024079">
    <property type="entry name" value="MetalloPept_cat_dom_sf"/>
</dbReference>
<dbReference type="Proteomes" id="UP000016931">
    <property type="component" value="Unassembled WGS sequence"/>
</dbReference>
<dbReference type="InterPro" id="IPR001452">
    <property type="entry name" value="SH3_domain"/>
</dbReference>
<dbReference type="Gene3D" id="2.30.30.40">
    <property type="entry name" value="SH3 Domains"/>
    <property type="match status" value="1"/>
</dbReference>
<dbReference type="SUPFAM" id="SSF55486">
    <property type="entry name" value="Metalloproteases ('zincins'), catalytic domain"/>
    <property type="match status" value="1"/>
</dbReference>
<dbReference type="SUPFAM" id="SSF50044">
    <property type="entry name" value="SH3-domain"/>
    <property type="match status" value="1"/>
</dbReference>
<dbReference type="RefSeq" id="XP_016759071.1">
    <property type="nucleotide sequence ID" value="XM_016901512.1"/>
</dbReference>
<accession>N1QER6</accession>
<dbReference type="PROSITE" id="PS50002">
    <property type="entry name" value="SH3"/>
    <property type="match status" value="1"/>
</dbReference>
<keyword evidence="3" id="KW-0732">Signal</keyword>
<feature type="signal peptide" evidence="3">
    <location>
        <begin position="1"/>
        <end position="21"/>
    </location>
</feature>
<evidence type="ECO:0000313" key="6">
    <source>
        <dbReference type="Proteomes" id="UP000016931"/>
    </source>
</evidence>
<dbReference type="STRING" id="692275.N1QER6"/>
<dbReference type="GO" id="GO:0008237">
    <property type="term" value="F:metallopeptidase activity"/>
    <property type="evidence" value="ECO:0007669"/>
    <property type="project" value="InterPro"/>
</dbReference>
<dbReference type="HOGENOM" id="CLU_631882_0_0_1"/>
<evidence type="ECO:0000313" key="5">
    <source>
        <dbReference type="EMBL" id="EMF10950.1"/>
    </source>
</evidence>
<dbReference type="SMART" id="SM00326">
    <property type="entry name" value="SH3"/>
    <property type="match status" value="1"/>
</dbReference>
<dbReference type="EMBL" id="KB456267">
    <property type="protein sequence ID" value="EMF10950.1"/>
    <property type="molecule type" value="Genomic_DNA"/>
</dbReference>
<evidence type="ECO:0000256" key="1">
    <source>
        <dbReference type="ARBA" id="ARBA00022443"/>
    </source>
</evidence>
<evidence type="ECO:0000256" key="3">
    <source>
        <dbReference type="SAM" id="SignalP"/>
    </source>
</evidence>
<keyword evidence="6" id="KW-1185">Reference proteome</keyword>
<gene>
    <name evidence="5" type="ORF">SEPMUDRAFT_119460</name>
</gene>
<dbReference type="AlphaFoldDB" id="N1QER6"/>
<protein>
    <recommendedName>
        <fullName evidence="4">SH3 domain-containing protein</fullName>
    </recommendedName>
</protein>
<feature type="domain" description="SH3" evidence="4">
    <location>
        <begin position="161"/>
        <end position="227"/>
    </location>
</feature>
<keyword evidence="1 2" id="KW-0728">SH3 domain</keyword>
<dbReference type="OrthoDB" id="291007at2759"/>
<evidence type="ECO:0000256" key="2">
    <source>
        <dbReference type="PROSITE-ProRule" id="PRU00192"/>
    </source>
</evidence>
<dbReference type="eggNOG" id="ENOG502S2ST">
    <property type="taxonomic scope" value="Eukaryota"/>
</dbReference>
<feature type="chain" id="PRO_5004110714" description="SH3 domain-containing protein" evidence="3">
    <location>
        <begin position="22"/>
        <end position="434"/>
    </location>
</feature>
<dbReference type="Gene3D" id="3.40.390.10">
    <property type="entry name" value="Collagenase (Catalytic Domain)"/>
    <property type="match status" value="1"/>
</dbReference>